<dbReference type="CDD" id="cd04950">
    <property type="entry name" value="GT4_TuaH-like"/>
    <property type="match status" value="1"/>
</dbReference>
<dbReference type="Proteomes" id="UP000295164">
    <property type="component" value="Unassembled WGS sequence"/>
</dbReference>
<keyword evidence="1" id="KW-0808">Transferase</keyword>
<proteinExistence type="predicted"/>
<name>A0A4R4E788_9BACT</name>
<evidence type="ECO:0000313" key="2">
    <source>
        <dbReference type="Proteomes" id="UP000295164"/>
    </source>
</evidence>
<dbReference type="GO" id="GO:0016740">
    <property type="term" value="F:transferase activity"/>
    <property type="evidence" value="ECO:0007669"/>
    <property type="project" value="UniProtKB-KW"/>
</dbReference>
<reference evidence="1 2" key="1">
    <citation type="submission" date="2019-03" db="EMBL/GenBank/DDBJ databases">
        <authorList>
            <person name="Kim M.K.M."/>
        </authorList>
    </citation>
    <scope>NUCLEOTIDE SEQUENCE [LARGE SCALE GENOMIC DNA]</scope>
    <source>
        <strain evidence="1 2">17J68-15</strain>
    </source>
</reference>
<dbReference type="AlphaFoldDB" id="A0A4R4E788"/>
<evidence type="ECO:0000313" key="1">
    <source>
        <dbReference type="EMBL" id="TCZ73901.1"/>
    </source>
</evidence>
<protein>
    <submittedName>
        <fullName evidence="1">Glycosyltransferase family 1 protein</fullName>
    </submittedName>
</protein>
<dbReference type="EMBL" id="SKFH01000004">
    <property type="protein sequence ID" value="TCZ73901.1"/>
    <property type="molecule type" value="Genomic_DNA"/>
</dbReference>
<keyword evidence="2" id="KW-1185">Reference proteome</keyword>
<organism evidence="1 2">
    <name type="scientific">Flaviaesturariibacter aridisoli</name>
    <dbReference type="NCBI Taxonomy" id="2545761"/>
    <lineage>
        <taxon>Bacteria</taxon>
        <taxon>Pseudomonadati</taxon>
        <taxon>Bacteroidota</taxon>
        <taxon>Chitinophagia</taxon>
        <taxon>Chitinophagales</taxon>
        <taxon>Chitinophagaceae</taxon>
        <taxon>Flaviaestuariibacter</taxon>
    </lineage>
</organism>
<dbReference type="Pfam" id="PF13692">
    <property type="entry name" value="Glyco_trans_1_4"/>
    <property type="match status" value="1"/>
</dbReference>
<comment type="caution">
    <text evidence="1">The sequence shown here is derived from an EMBL/GenBank/DDBJ whole genome shotgun (WGS) entry which is preliminary data.</text>
</comment>
<gene>
    <name evidence="1" type="ORF">E0486_04265</name>
</gene>
<dbReference type="OrthoDB" id="9816564at2"/>
<dbReference type="SUPFAM" id="SSF53756">
    <property type="entry name" value="UDP-Glycosyltransferase/glycogen phosphorylase"/>
    <property type="match status" value="1"/>
</dbReference>
<sequence length="419" mass="47276">MTSSASALPPCAFRWHVNSSNRSMTNTPTATWPNISTIDLLCFSHLRWNFVYQRPQHLLSRFAKHTRVFFVEEPIFHDGANRLQINETVKNVFVVVPHLQHGLAENDVLAAQRELINDLISVMEINKYLSWYYTPMALPFSDHLEPAATVYDCMDELSAFKFAPVALKENEQRLLRRADVVFTGGYSIYEAKRNTHAHIYPFPSSIDRDHFAAARSIEQDPADQASIPHPRFGFYGVIDERFDIDMIGTAATARPDWQFVLIGPIVKIDPASLPQNPNIHYLGGKDYKELPHYLAGWDVAIIPFAQNESTRFISPTKTPEYLAAGKPVISTPIRDVVSPYGDNALVHIAANADEFVNAGDALLASRDHTSWLQRVDQFLAGNSWDRTWSEMAQHIEARIVSRHSIAREADASFASTQSL</sequence>
<dbReference type="Gene3D" id="3.40.50.2000">
    <property type="entry name" value="Glycogen Phosphorylase B"/>
    <property type="match status" value="1"/>
</dbReference>
<accession>A0A4R4E788</accession>